<proteinExistence type="predicted"/>
<dbReference type="GO" id="GO:0006334">
    <property type="term" value="P:nucleosome assembly"/>
    <property type="evidence" value="ECO:0007669"/>
    <property type="project" value="InterPro"/>
</dbReference>
<evidence type="ECO:0000259" key="2">
    <source>
        <dbReference type="PROSITE" id="PS51504"/>
    </source>
</evidence>
<sequence>MAAQNSKKFEKLVVRAIRKLQDIQGSTFKEISDFLSREYDVPSNEIKKQVRLALRRGVSYGIIQRTNGNTYTCNKKFLNRELRLKKIDEVVERCPWIKSRVWHKTRKGSTKRRRIQKGRFHKSKKRMKRKRGSKKLKNIPKRSTINPLRKLKGKTFDWLEFLGLLLKKNKRKYSTKKRRHRRTTRRSRTMLKPGISFGLDPDFRSRLTELPKNEESKS</sequence>
<evidence type="ECO:0000256" key="1">
    <source>
        <dbReference type="SAM" id="MobiDB-lite"/>
    </source>
</evidence>
<reference evidence="3" key="2">
    <citation type="submission" date="2023-03" db="EMBL/GenBank/DDBJ databases">
        <authorList>
            <person name="Inwood S.N."/>
            <person name="Skelly J.G."/>
            <person name="Guhlin J."/>
            <person name="Harrop T.W.R."/>
            <person name="Goldson S.G."/>
            <person name="Dearden P.K."/>
        </authorList>
    </citation>
    <scope>NUCLEOTIDE SEQUENCE</scope>
    <source>
        <strain evidence="3">Lincoln</strain>
        <tissue evidence="3">Whole body</tissue>
    </source>
</reference>
<protein>
    <recommendedName>
        <fullName evidence="2">H15 domain-containing protein</fullName>
    </recommendedName>
</protein>
<keyword evidence="4" id="KW-1185">Reference proteome</keyword>
<dbReference type="Proteomes" id="UP001168972">
    <property type="component" value="Unassembled WGS sequence"/>
</dbReference>
<reference evidence="3" key="1">
    <citation type="journal article" date="2023" name="bioRxiv">
        <title>Scaffold-level genome assemblies of two parasitoid biocontrol wasps reveal the parthenogenesis mechanism and an associated novel virus.</title>
        <authorList>
            <person name="Inwood S."/>
            <person name="Skelly J."/>
            <person name="Guhlin J."/>
            <person name="Harrop T."/>
            <person name="Goldson S."/>
            <person name="Dearden P."/>
        </authorList>
    </citation>
    <scope>NUCLEOTIDE SEQUENCE</scope>
    <source>
        <strain evidence="3">Lincoln</strain>
        <tissue evidence="3">Whole body</tissue>
    </source>
</reference>
<accession>A0AA39L0I3</accession>
<dbReference type="InterPro" id="IPR036388">
    <property type="entry name" value="WH-like_DNA-bd_sf"/>
</dbReference>
<organism evidence="3 4">
    <name type="scientific">Microctonus hyperodae</name>
    <name type="common">Parasitoid wasp</name>
    <dbReference type="NCBI Taxonomy" id="165561"/>
    <lineage>
        <taxon>Eukaryota</taxon>
        <taxon>Metazoa</taxon>
        <taxon>Ecdysozoa</taxon>
        <taxon>Arthropoda</taxon>
        <taxon>Hexapoda</taxon>
        <taxon>Insecta</taxon>
        <taxon>Pterygota</taxon>
        <taxon>Neoptera</taxon>
        <taxon>Endopterygota</taxon>
        <taxon>Hymenoptera</taxon>
        <taxon>Apocrita</taxon>
        <taxon>Ichneumonoidea</taxon>
        <taxon>Braconidae</taxon>
        <taxon>Euphorinae</taxon>
        <taxon>Microctonus</taxon>
    </lineage>
</organism>
<name>A0AA39L0I3_MICHY</name>
<dbReference type="SMART" id="SM00526">
    <property type="entry name" value="H15"/>
    <property type="match status" value="1"/>
</dbReference>
<dbReference type="PROSITE" id="PS51504">
    <property type="entry name" value="H15"/>
    <property type="match status" value="1"/>
</dbReference>
<gene>
    <name evidence="3" type="ORF">PV327_003069</name>
</gene>
<evidence type="ECO:0000313" key="3">
    <source>
        <dbReference type="EMBL" id="KAK0180713.1"/>
    </source>
</evidence>
<evidence type="ECO:0000313" key="4">
    <source>
        <dbReference type="Proteomes" id="UP001168972"/>
    </source>
</evidence>
<comment type="caution">
    <text evidence="3">The sequence shown here is derived from an EMBL/GenBank/DDBJ whole genome shotgun (WGS) entry which is preliminary data.</text>
</comment>
<dbReference type="InterPro" id="IPR005818">
    <property type="entry name" value="Histone_H1/H5_H15"/>
</dbReference>
<dbReference type="SUPFAM" id="SSF46785">
    <property type="entry name" value="Winged helix' DNA-binding domain"/>
    <property type="match status" value="1"/>
</dbReference>
<dbReference type="GO" id="GO:0000786">
    <property type="term" value="C:nucleosome"/>
    <property type="evidence" value="ECO:0007669"/>
    <property type="project" value="InterPro"/>
</dbReference>
<dbReference type="InterPro" id="IPR036390">
    <property type="entry name" value="WH_DNA-bd_sf"/>
</dbReference>
<feature type="domain" description="H15" evidence="2">
    <location>
        <begin position="5"/>
        <end position="75"/>
    </location>
</feature>
<dbReference type="AlphaFoldDB" id="A0AA39L0I3"/>
<dbReference type="Pfam" id="PF00538">
    <property type="entry name" value="Linker_histone"/>
    <property type="match status" value="1"/>
</dbReference>
<dbReference type="Gene3D" id="1.10.10.10">
    <property type="entry name" value="Winged helix-like DNA-binding domain superfamily/Winged helix DNA-binding domain"/>
    <property type="match status" value="1"/>
</dbReference>
<feature type="compositionally biased region" description="Basic and acidic residues" evidence="1">
    <location>
        <begin position="201"/>
        <end position="218"/>
    </location>
</feature>
<dbReference type="EMBL" id="JAQQBR010000002">
    <property type="protein sequence ID" value="KAK0180713.1"/>
    <property type="molecule type" value="Genomic_DNA"/>
</dbReference>
<dbReference type="GO" id="GO:0003677">
    <property type="term" value="F:DNA binding"/>
    <property type="evidence" value="ECO:0007669"/>
    <property type="project" value="InterPro"/>
</dbReference>
<feature type="region of interest" description="Disordered" evidence="1">
    <location>
        <begin position="192"/>
        <end position="218"/>
    </location>
</feature>